<dbReference type="Gene3D" id="3.30.1490.190">
    <property type="match status" value="1"/>
</dbReference>
<keyword evidence="10 13" id="KW-0238">DNA-binding</keyword>
<sequence>MSNPAERAEKLTDALRESGIRLTRQRRLLLDIVSRSDDHPDAVELHRRATDQMPGISLSTVYRTLSALEEHGVVQRHQFQNDTARFEPADGAHHDHMIDLDSGEVVEFHSDQIERLQSELAAEAGYEIVAHRMELYVRKIDKEG</sequence>
<evidence type="ECO:0000256" key="1">
    <source>
        <dbReference type="ARBA" id="ARBA00004496"/>
    </source>
</evidence>
<dbReference type="Pfam" id="PF01475">
    <property type="entry name" value="FUR"/>
    <property type="match status" value="1"/>
</dbReference>
<dbReference type="GO" id="GO:1900705">
    <property type="term" value="P:negative regulation of siderophore biosynthetic process"/>
    <property type="evidence" value="ECO:0007669"/>
    <property type="project" value="TreeGrafter"/>
</dbReference>
<dbReference type="OrthoDB" id="8659436at2"/>
<dbReference type="PANTHER" id="PTHR33202">
    <property type="entry name" value="ZINC UPTAKE REGULATION PROTEIN"/>
    <property type="match status" value="1"/>
</dbReference>
<dbReference type="Gene3D" id="1.10.10.10">
    <property type="entry name" value="Winged helix-like DNA-binding domain superfamily/Winged helix DNA-binding domain"/>
    <property type="match status" value="1"/>
</dbReference>
<comment type="subcellular location">
    <subcellularLocation>
        <location evidence="1 13">Cytoplasm</location>
    </subcellularLocation>
</comment>
<dbReference type="InterPro" id="IPR002481">
    <property type="entry name" value="FUR"/>
</dbReference>
<evidence type="ECO:0000256" key="11">
    <source>
        <dbReference type="ARBA" id="ARBA00023163"/>
    </source>
</evidence>
<dbReference type="GO" id="GO:0005829">
    <property type="term" value="C:cytosol"/>
    <property type="evidence" value="ECO:0007669"/>
    <property type="project" value="TreeGrafter"/>
</dbReference>
<comment type="subunit">
    <text evidence="3 13">Homodimer.</text>
</comment>
<proteinExistence type="inferred from homology"/>
<comment type="cofactor">
    <cofactor evidence="12">
        <name>Mn(2+)</name>
        <dbReference type="ChEBI" id="CHEBI:29035"/>
    </cofactor>
    <cofactor evidence="12">
        <name>Fe(2+)</name>
        <dbReference type="ChEBI" id="CHEBI:29033"/>
    </cofactor>
    <text evidence="12">Binds 1 Mn(2+) or Fe(2+) ion per subunit.</text>
</comment>
<feature type="binding site" evidence="12">
    <location>
        <position position="93"/>
    </location>
    <ligand>
        <name>Fe cation</name>
        <dbReference type="ChEBI" id="CHEBI:24875"/>
    </ligand>
</feature>
<evidence type="ECO:0000256" key="6">
    <source>
        <dbReference type="ARBA" id="ARBA00022491"/>
    </source>
</evidence>
<protein>
    <recommendedName>
        <fullName evidence="4 13">Ferric uptake regulation protein</fullName>
    </recommendedName>
</protein>
<dbReference type="CDD" id="cd07153">
    <property type="entry name" value="Fur_like"/>
    <property type="match status" value="1"/>
</dbReference>
<evidence type="ECO:0000256" key="3">
    <source>
        <dbReference type="ARBA" id="ARBA00011738"/>
    </source>
</evidence>
<evidence type="ECO:0000256" key="7">
    <source>
        <dbReference type="ARBA" id="ARBA00022723"/>
    </source>
</evidence>
<dbReference type="STRING" id="315423.SAMN04488020_102351"/>
<gene>
    <name evidence="13 14" type="primary">fur</name>
    <name evidence="14" type="ORF">PAM7066_00930</name>
</gene>
<accession>A0A1Y5RTY4</accession>
<name>A0A1Y5RTY4_9RHOB</name>
<evidence type="ECO:0000256" key="8">
    <source>
        <dbReference type="ARBA" id="ARBA00022833"/>
    </source>
</evidence>
<evidence type="ECO:0000256" key="13">
    <source>
        <dbReference type="RuleBase" id="RU364037"/>
    </source>
</evidence>
<keyword evidence="9 13" id="KW-0805">Transcription regulation</keyword>
<keyword evidence="7 12" id="KW-0479">Metal-binding</keyword>
<dbReference type="GO" id="GO:0000976">
    <property type="term" value="F:transcription cis-regulatory region binding"/>
    <property type="evidence" value="ECO:0007669"/>
    <property type="project" value="TreeGrafter"/>
</dbReference>
<organism evidence="14 15">
    <name type="scientific">Palleronia marisminoris</name>
    <dbReference type="NCBI Taxonomy" id="315423"/>
    <lineage>
        <taxon>Bacteria</taxon>
        <taxon>Pseudomonadati</taxon>
        <taxon>Pseudomonadota</taxon>
        <taxon>Alphaproteobacteria</taxon>
        <taxon>Rhodobacterales</taxon>
        <taxon>Roseobacteraceae</taxon>
        <taxon>Palleronia</taxon>
    </lineage>
</organism>
<evidence type="ECO:0000256" key="2">
    <source>
        <dbReference type="ARBA" id="ARBA00007957"/>
    </source>
</evidence>
<dbReference type="GO" id="GO:0045892">
    <property type="term" value="P:negative regulation of DNA-templated transcription"/>
    <property type="evidence" value="ECO:0007669"/>
    <property type="project" value="TreeGrafter"/>
</dbReference>
<dbReference type="GO" id="GO:0008270">
    <property type="term" value="F:zinc ion binding"/>
    <property type="evidence" value="ECO:0007669"/>
    <property type="project" value="TreeGrafter"/>
</dbReference>
<dbReference type="InterPro" id="IPR036390">
    <property type="entry name" value="WH_DNA-bd_sf"/>
</dbReference>
<evidence type="ECO:0000256" key="9">
    <source>
        <dbReference type="ARBA" id="ARBA00023015"/>
    </source>
</evidence>
<evidence type="ECO:0000313" key="15">
    <source>
        <dbReference type="Proteomes" id="UP000193870"/>
    </source>
</evidence>
<evidence type="ECO:0000256" key="12">
    <source>
        <dbReference type="PIRSR" id="PIRSR602481-2"/>
    </source>
</evidence>
<comment type="similarity">
    <text evidence="2 13">Belongs to the Fur family.</text>
</comment>
<dbReference type="GO" id="GO:0003700">
    <property type="term" value="F:DNA-binding transcription factor activity"/>
    <property type="evidence" value="ECO:0007669"/>
    <property type="project" value="UniProtKB-UniRule"/>
</dbReference>
<dbReference type="EMBL" id="FWFV01000002">
    <property type="protein sequence ID" value="SLN25405.1"/>
    <property type="molecule type" value="Genomic_DNA"/>
</dbReference>
<keyword evidence="5 13" id="KW-0963">Cytoplasm</keyword>
<feature type="binding site" evidence="12">
    <location>
        <position position="114"/>
    </location>
    <ligand>
        <name>Fe cation</name>
        <dbReference type="ChEBI" id="CHEBI:24875"/>
    </ligand>
</feature>
<dbReference type="SUPFAM" id="SSF46785">
    <property type="entry name" value="Winged helix' DNA-binding domain"/>
    <property type="match status" value="1"/>
</dbReference>
<dbReference type="PANTHER" id="PTHR33202:SF2">
    <property type="entry name" value="FERRIC UPTAKE REGULATION PROTEIN"/>
    <property type="match status" value="1"/>
</dbReference>
<dbReference type="RefSeq" id="WP_085853286.1">
    <property type="nucleotide sequence ID" value="NZ_FOPF01000002.1"/>
</dbReference>
<dbReference type="Proteomes" id="UP000193870">
    <property type="component" value="Unassembled WGS sequence"/>
</dbReference>
<feature type="binding site" evidence="12">
    <location>
        <position position="131"/>
    </location>
    <ligand>
        <name>Fe cation</name>
        <dbReference type="ChEBI" id="CHEBI:24875"/>
    </ligand>
</feature>
<keyword evidence="11 13" id="KW-0804">Transcription</keyword>
<evidence type="ECO:0000256" key="4">
    <source>
        <dbReference type="ARBA" id="ARBA00020910"/>
    </source>
</evidence>
<dbReference type="InterPro" id="IPR036388">
    <property type="entry name" value="WH-like_DNA-bd_sf"/>
</dbReference>
<evidence type="ECO:0000256" key="10">
    <source>
        <dbReference type="ARBA" id="ARBA00023125"/>
    </source>
</evidence>
<keyword evidence="12 13" id="KW-0408">Iron</keyword>
<evidence type="ECO:0000313" key="14">
    <source>
        <dbReference type="EMBL" id="SLN25405.1"/>
    </source>
</evidence>
<keyword evidence="6 13" id="KW-0678">Repressor</keyword>
<keyword evidence="8 13" id="KW-0862">Zinc</keyword>
<keyword evidence="15" id="KW-1185">Reference proteome</keyword>
<feature type="binding site" evidence="12">
    <location>
        <position position="95"/>
    </location>
    <ligand>
        <name>Fe cation</name>
        <dbReference type="ChEBI" id="CHEBI:24875"/>
    </ligand>
</feature>
<reference evidence="14 15" key="1">
    <citation type="submission" date="2017-03" db="EMBL/GenBank/DDBJ databases">
        <authorList>
            <person name="Afonso C.L."/>
            <person name="Miller P.J."/>
            <person name="Scott M.A."/>
            <person name="Spackman E."/>
            <person name="Goraichik I."/>
            <person name="Dimitrov K.M."/>
            <person name="Suarez D.L."/>
            <person name="Swayne D.E."/>
        </authorList>
    </citation>
    <scope>NUCLEOTIDE SEQUENCE [LARGE SCALE GENOMIC DNA]</scope>
    <source>
        <strain evidence="14 15">CECT 7066</strain>
    </source>
</reference>
<dbReference type="InterPro" id="IPR043135">
    <property type="entry name" value="Fur_C"/>
</dbReference>
<evidence type="ECO:0000256" key="5">
    <source>
        <dbReference type="ARBA" id="ARBA00022490"/>
    </source>
</evidence>
<dbReference type="AlphaFoldDB" id="A0A1Y5RTY4"/>